<name>A0A439D8K5_9PEZI</name>
<organism evidence="3 4">
    <name type="scientific">Xylaria grammica</name>
    <dbReference type="NCBI Taxonomy" id="363999"/>
    <lineage>
        <taxon>Eukaryota</taxon>
        <taxon>Fungi</taxon>
        <taxon>Dikarya</taxon>
        <taxon>Ascomycota</taxon>
        <taxon>Pezizomycotina</taxon>
        <taxon>Sordariomycetes</taxon>
        <taxon>Xylariomycetidae</taxon>
        <taxon>Xylariales</taxon>
        <taxon>Xylariaceae</taxon>
        <taxon>Xylaria</taxon>
    </lineage>
</organism>
<feature type="compositionally biased region" description="Basic and acidic residues" evidence="1">
    <location>
        <begin position="39"/>
        <end position="51"/>
    </location>
</feature>
<dbReference type="EMBL" id="RYZI01000104">
    <property type="protein sequence ID" value="RWA10716.1"/>
    <property type="molecule type" value="Genomic_DNA"/>
</dbReference>
<protein>
    <submittedName>
        <fullName evidence="3">Uncharacterized protein</fullName>
    </submittedName>
</protein>
<proteinExistence type="predicted"/>
<evidence type="ECO:0000313" key="3">
    <source>
        <dbReference type="EMBL" id="RWA10716.1"/>
    </source>
</evidence>
<dbReference type="PANTHER" id="PTHR35394">
    <property type="entry name" value="DUF3176 DOMAIN-CONTAINING PROTEIN"/>
    <property type="match status" value="1"/>
</dbReference>
<dbReference type="Pfam" id="PF11374">
    <property type="entry name" value="DUF3176"/>
    <property type="match status" value="1"/>
</dbReference>
<dbReference type="InterPro" id="IPR021514">
    <property type="entry name" value="DUF3176"/>
</dbReference>
<feature type="transmembrane region" description="Helical" evidence="2">
    <location>
        <begin position="86"/>
        <end position="110"/>
    </location>
</feature>
<dbReference type="STRING" id="363999.A0A439D8K5"/>
<feature type="region of interest" description="Disordered" evidence="1">
    <location>
        <begin position="1"/>
        <end position="79"/>
    </location>
</feature>
<dbReference type="Proteomes" id="UP000286045">
    <property type="component" value="Unassembled WGS sequence"/>
</dbReference>
<gene>
    <name evidence="3" type="ORF">EKO27_g4377</name>
</gene>
<feature type="transmembrane region" description="Helical" evidence="2">
    <location>
        <begin position="190"/>
        <end position="214"/>
    </location>
</feature>
<feature type="compositionally biased region" description="Polar residues" evidence="1">
    <location>
        <begin position="9"/>
        <end position="20"/>
    </location>
</feature>
<feature type="transmembrane region" description="Helical" evidence="2">
    <location>
        <begin position="122"/>
        <end position="144"/>
    </location>
</feature>
<sequence length="622" mass="67071">MPSIDANEADSTSDVSSLTNRKLAHDSTENPDGGHGGHGRSEFLTNRERIGYDSLLQAPPGEGTPEGNESEPFTQPAERRRSAPRLWAMEIFASILSTASLAAVIVVLWVENGRPLEQWAWSIGPTAVVSFIATVSRASLLLAVTEAMGQLKWMHFYGRANPLFDLQLFDASVRGPLGAAKLIWWKNIKALLASFASVLIIVSVLVDPFMQLVFDFPALARPQSGMTGSVRRTDVYDPSGWNIIAVPIAAAIDATMQAAIISAASDTRPIFAASCSTGNCTWSGITTLGVCSSCSNVTTQVSLKCPAIPSDRDEQFACDYYFPSGHNNLSAFSYNDEDEPVLHETGLLTRWNSSATPLFQGRPDSDATLVSFNAIQLKSHVSEYVAWSCSMSFCAKTYDSVNVTNGVAAASSPRATPLHYIDYSLVNGRETLDTLRDSGNGSGTEYTVNELDWNHIAQYLAELFSTGWGTVRIDPTNKFRHATSPNLGWEFANSGNLSATVANIAESMTEVIRTGGNSTSETVAALHTRTYIQVSFKWLALPIAVTVLGLGFVVWVVVEAGKSGVPVLKNSSLALLAYQVDGWAPESVLSRGDHALKEEAKAVQVTLPKETRGAEFVRVKGG</sequence>
<reference evidence="3 4" key="1">
    <citation type="submission" date="2018-12" db="EMBL/GenBank/DDBJ databases">
        <title>Draft genome sequence of Xylaria grammica IHI A82.</title>
        <authorList>
            <person name="Buettner E."/>
            <person name="Kellner H."/>
        </authorList>
    </citation>
    <scope>NUCLEOTIDE SEQUENCE [LARGE SCALE GENOMIC DNA]</scope>
    <source>
        <strain evidence="3 4">IHI A82</strain>
    </source>
</reference>
<keyword evidence="2" id="KW-0472">Membrane</keyword>
<comment type="caution">
    <text evidence="3">The sequence shown here is derived from an EMBL/GenBank/DDBJ whole genome shotgun (WGS) entry which is preliminary data.</text>
</comment>
<dbReference type="AlphaFoldDB" id="A0A439D8K5"/>
<dbReference type="PANTHER" id="PTHR35394:SF5">
    <property type="entry name" value="DUF3176 DOMAIN-CONTAINING PROTEIN"/>
    <property type="match status" value="1"/>
</dbReference>
<evidence type="ECO:0000256" key="1">
    <source>
        <dbReference type="SAM" id="MobiDB-lite"/>
    </source>
</evidence>
<evidence type="ECO:0000256" key="2">
    <source>
        <dbReference type="SAM" id="Phobius"/>
    </source>
</evidence>
<keyword evidence="2" id="KW-1133">Transmembrane helix</keyword>
<evidence type="ECO:0000313" key="4">
    <source>
        <dbReference type="Proteomes" id="UP000286045"/>
    </source>
</evidence>
<keyword evidence="4" id="KW-1185">Reference proteome</keyword>
<feature type="transmembrane region" description="Helical" evidence="2">
    <location>
        <begin position="538"/>
        <end position="558"/>
    </location>
</feature>
<keyword evidence="2" id="KW-0812">Transmembrane</keyword>
<accession>A0A439D8K5</accession>